<accession>A0ABV7G745</accession>
<evidence type="ECO:0000313" key="2">
    <source>
        <dbReference type="EMBL" id="MFC3126042.1"/>
    </source>
</evidence>
<feature type="domain" description="Glycoside hydrolase family 65 N-terminal" evidence="1">
    <location>
        <begin position="13"/>
        <end position="88"/>
    </location>
</feature>
<evidence type="ECO:0000259" key="1">
    <source>
        <dbReference type="Pfam" id="PF03636"/>
    </source>
</evidence>
<comment type="caution">
    <text evidence="2">The sequence shown here is derived from an EMBL/GenBank/DDBJ whole genome shotgun (WGS) entry which is preliminary data.</text>
</comment>
<dbReference type="RefSeq" id="WP_379597132.1">
    <property type="nucleotide sequence ID" value="NZ_JBHRTN010000012.1"/>
</dbReference>
<dbReference type="Gene3D" id="2.70.98.40">
    <property type="entry name" value="Glycoside hydrolase, family 65, N-terminal domain"/>
    <property type="match status" value="1"/>
</dbReference>
<dbReference type="Pfam" id="PF03636">
    <property type="entry name" value="Glyco_hydro_65N"/>
    <property type="match status" value="1"/>
</dbReference>
<keyword evidence="3" id="KW-1185">Reference proteome</keyword>
<sequence>MAKGRRPSAVPGRISVGPENWSGVLEIRSGIDGGVVNARVPRFQPFDKQHLKAVEAQLVEPDLLLLRCRTRNSRIGIATALRTAVAQGDLLRRDGNWRR</sequence>
<dbReference type="InterPro" id="IPR037018">
    <property type="entry name" value="GH65_N"/>
</dbReference>
<proteinExistence type="predicted"/>
<dbReference type="InterPro" id="IPR005196">
    <property type="entry name" value="Glyco_hydro_65_N"/>
</dbReference>
<dbReference type="EMBL" id="JBHRTN010000012">
    <property type="protein sequence ID" value="MFC3126042.1"/>
    <property type="molecule type" value="Genomic_DNA"/>
</dbReference>
<gene>
    <name evidence="2" type="ORF">ACFOD4_13320</name>
</gene>
<name>A0ABV7G745_9PROT</name>
<dbReference type="SUPFAM" id="SSF74650">
    <property type="entry name" value="Galactose mutarotase-like"/>
    <property type="match status" value="1"/>
</dbReference>
<protein>
    <recommendedName>
        <fullName evidence="1">Glycoside hydrolase family 65 N-terminal domain-containing protein</fullName>
    </recommendedName>
</protein>
<dbReference type="Proteomes" id="UP001595593">
    <property type="component" value="Unassembled WGS sequence"/>
</dbReference>
<dbReference type="InterPro" id="IPR011013">
    <property type="entry name" value="Gal_mutarotase_sf_dom"/>
</dbReference>
<evidence type="ECO:0000313" key="3">
    <source>
        <dbReference type="Proteomes" id="UP001595593"/>
    </source>
</evidence>
<reference evidence="3" key="1">
    <citation type="journal article" date="2019" name="Int. J. Syst. Evol. Microbiol.">
        <title>The Global Catalogue of Microorganisms (GCM) 10K type strain sequencing project: providing services to taxonomists for standard genome sequencing and annotation.</title>
        <authorList>
            <consortium name="The Broad Institute Genomics Platform"/>
            <consortium name="The Broad Institute Genome Sequencing Center for Infectious Disease"/>
            <person name="Wu L."/>
            <person name="Ma J."/>
        </authorList>
    </citation>
    <scope>NUCLEOTIDE SEQUENCE [LARGE SCALE GENOMIC DNA]</scope>
    <source>
        <strain evidence="3">KCTC 52094</strain>
    </source>
</reference>
<organism evidence="2 3">
    <name type="scientific">Teichococcus globiformis</name>
    <dbReference type="NCBI Taxonomy" id="2307229"/>
    <lineage>
        <taxon>Bacteria</taxon>
        <taxon>Pseudomonadati</taxon>
        <taxon>Pseudomonadota</taxon>
        <taxon>Alphaproteobacteria</taxon>
        <taxon>Acetobacterales</taxon>
        <taxon>Roseomonadaceae</taxon>
        <taxon>Roseomonas</taxon>
    </lineage>
</organism>